<organism evidence="2 3">
    <name type="scientific">Echria macrotheca</name>
    <dbReference type="NCBI Taxonomy" id="438768"/>
    <lineage>
        <taxon>Eukaryota</taxon>
        <taxon>Fungi</taxon>
        <taxon>Dikarya</taxon>
        <taxon>Ascomycota</taxon>
        <taxon>Pezizomycotina</taxon>
        <taxon>Sordariomycetes</taxon>
        <taxon>Sordariomycetidae</taxon>
        <taxon>Sordariales</taxon>
        <taxon>Schizotheciaceae</taxon>
        <taxon>Echria</taxon>
    </lineage>
</organism>
<sequence>MAQQPTNTGPGSTADAVQHIIDREAAAEEILDLRAQFEKADSLVIKAMMLDREKFKAAATAFSKSLDSRDQGQQSLQGCQENIEINRRRLAESEARLNQATARLTPQDGEFLLELAGNYLESDEFVEHTLHSDLANINDVRVSRLKLEIDGAREDAHHYQMEMEKLAKANQAASLETRKSLESVQQQLQDKTTRLAEVEKRLQEAETIGRQKDVELQLLREQLQAANQAGKHRDNQLKEAQIALSSYPQGLRKQKANFNSLQLISTSLRAMDYFFVVNFSQVEYMLGRLESANGRIEDATTALDEVEGHAMFLRGQLQTAAIRLDETQSQLEQTEGRLEQAERQLEETCKQHEGTLERFVLDRNERMGALYERLSRCLGELCDFRMFPNQWRPFVEAMGPMRPSTMESVQSMPVSQEPQSAECLLCLAVYQVLAVLRKWNAPNFDVVQQTEIEAVNTRLQQFCESPLADYCLAQDEDKFESASMMRIDGGLVFIANPQDAHPQWGFYFVVDDNRRTVCALSTARVTVDEMLATVFIRPTADEEIRVRMRTRRDWQWWWDFQ</sequence>
<protein>
    <submittedName>
        <fullName evidence="2">Uncharacterized protein</fullName>
    </submittedName>
</protein>
<comment type="caution">
    <text evidence="2">The sequence shown here is derived from an EMBL/GenBank/DDBJ whole genome shotgun (WGS) entry which is preliminary data.</text>
</comment>
<evidence type="ECO:0000313" key="3">
    <source>
        <dbReference type="Proteomes" id="UP001239445"/>
    </source>
</evidence>
<dbReference type="AlphaFoldDB" id="A0AAJ0BBK9"/>
<dbReference type="EMBL" id="MU839838">
    <property type="protein sequence ID" value="KAK1752916.1"/>
    <property type="molecule type" value="Genomic_DNA"/>
</dbReference>
<evidence type="ECO:0000256" key="1">
    <source>
        <dbReference type="SAM" id="Coils"/>
    </source>
</evidence>
<gene>
    <name evidence="2" type="ORF">QBC47DRAFT_431070</name>
</gene>
<dbReference type="SUPFAM" id="SSF57997">
    <property type="entry name" value="Tropomyosin"/>
    <property type="match status" value="1"/>
</dbReference>
<accession>A0AAJ0BBK9</accession>
<feature type="coiled-coil region" evidence="1">
    <location>
        <begin position="289"/>
        <end position="358"/>
    </location>
</feature>
<keyword evidence="1" id="KW-0175">Coiled coil</keyword>
<proteinExistence type="predicted"/>
<keyword evidence="3" id="KW-1185">Reference proteome</keyword>
<feature type="coiled-coil region" evidence="1">
    <location>
        <begin position="76"/>
        <end position="103"/>
    </location>
</feature>
<reference evidence="2" key="1">
    <citation type="submission" date="2023-06" db="EMBL/GenBank/DDBJ databases">
        <title>Genome-scale phylogeny and comparative genomics of the fungal order Sordariales.</title>
        <authorList>
            <consortium name="Lawrence Berkeley National Laboratory"/>
            <person name="Hensen N."/>
            <person name="Bonometti L."/>
            <person name="Westerberg I."/>
            <person name="Brannstrom I.O."/>
            <person name="Guillou S."/>
            <person name="Cros-Aarteil S."/>
            <person name="Calhoun S."/>
            <person name="Haridas S."/>
            <person name="Kuo A."/>
            <person name="Mondo S."/>
            <person name="Pangilinan J."/>
            <person name="Riley R."/>
            <person name="Labutti K."/>
            <person name="Andreopoulos B."/>
            <person name="Lipzen A."/>
            <person name="Chen C."/>
            <person name="Yanf M."/>
            <person name="Daum C."/>
            <person name="Ng V."/>
            <person name="Clum A."/>
            <person name="Steindorff A."/>
            <person name="Ohm R."/>
            <person name="Martin F."/>
            <person name="Silar P."/>
            <person name="Natvig D."/>
            <person name="Lalanne C."/>
            <person name="Gautier V."/>
            <person name="Ament-Velasquez S.L."/>
            <person name="Kruys A."/>
            <person name="Hutchinson M.I."/>
            <person name="Powell A.J."/>
            <person name="Barry K."/>
            <person name="Miller A.N."/>
            <person name="Grigoriev I.V."/>
            <person name="Debuchy R."/>
            <person name="Gladieux P."/>
            <person name="Thoren M.H."/>
            <person name="Johannesson H."/>
        </authorList>
    </citation>
    <scope>NUCLEOTIDE SEQUENCE</scope>
    <source>
        <strain evidence="2">PSN4</strain>
    </source>
</reference>
<dbReference type="Gene3D" id="1.20.5.340">
    <property type="match status" value="1"/>
</dbReference>
<name>A0AAJ0BBK9_9PEZI</name>
<feature type="coiled-coil region" evidence="1">
    <location>
        <begin position="142"/>
        <end position="208"/>
    </location>
</feature>
<dbReference type="Proteomes" id="UP001239445">
    <property type="component" value="Unassembled WGS sequence"/>
</dbReference>
<evidence type="ECO:0000313" key="2">
    <source>
        <dbReference type="EMBL" id="KAK1752916.1"/>
    </source>
</evidence>